<sequence length="61" mass="7067">MAIVFPVYGLFIFLVFNFLMLRFCLRMGIKSTKQNGVLRFTNIMILIMLVTSYIDVLNTAN</sequence>
<organism evidence="2 3">
    <name type="scientific">Tigheibacillus halophilus</name>
    <dbReference type="NCBI Taxonomy" id="361280"/>
    <lineage>
        <taxon>Bacteria</taxon>
        <taxon>Bacillati</taxon>
        <taxon>Bacillota</taxon>
        <taxon>Bacilli</taxon>
        <taxon>Bacillales</taxon>
        <taxon>Bacillaceae</taxon>
        <taxon>Tigheibacillus</taxon>
    </lineage>
</organism>
<evidence type="ECO:0000256" key="1">
    <source>
        <dbReference type="SAM" id="Phobius"/>
    </source>
</evidence>
<reference evidence="2 3" key="1">
    <citation type="submission" date="2023-10" db="EMBL/GenBank/DDBJ databases">
        <title>Virgibacillus halophilus 5B73C genome.</title>
        <authorList>
            <person name="Miliotis G."/>
            <person name="Sengupta P."/>
            <person name="Hameed A."/>
            <person name="Chuvochina M."/>
            <person name="Mcdonagh F."/>
            <person name="Simpson A.C."/>
            <person name="Singh N.K."/>
            <person name="Rekha P.D."/>
            <person name="Raman K."/>
            <person name="Hugenholtz P."/>
            <person name="Venkateswaran K."/>
        </authorList>
    </citation>
    <scope>NUCLEOTIDE SEQUENCE [LARGE SCALE GENOMIC DNA]</scope>
    <source>
        <strain evidence="2 3">5B73C</strain>
    </source>
</reference>
<keyword evidence="1" id="KW-0472">Membrane</keyword>
<keyword evidence="1" id="KW-1133">Transmembrane helix</keyword>
<dbReference type="RefSeq" id="WP_390352469.1">
    <property type="nucleotide sequence ID" value="NZ_JBHUIZ010000003.1"/>
</dbReference>
<proteinExistence type="predicted"/>
<comment type="caution">
    <text evidence="2">The sequence shown here is derived from an EMBL/GenBank/DDBJ whole genome shotgun (WGS) entry which is preliminary data.</text>
</comment>
<gene>
    <name evidence="2" type="ORF">RWE15_18615</name>
</gene>
<evidence type="ECO:0000313" key="3">
    <source>
        <dbReference type="Proteomes" id="UP001281447"/>
    </source>
</evidence>
<feature type="transmembrane region" description="Helical" evidence="1">
    <location>
        <begin position="6"/>
        <end position="25"/>
    </location>
</feature>
<keyword evidence="1" id="KW-0812">Transmembrane</keyword>
<protein>
    <submittedName>
        <fullName evidence="2">Uncharacterized protein</fullName>
    </submittedName>
</protein>
<feature type="transmembrane region" description="Helical" evidence="1">
    <location>
        <begin position="37"/>
        <end position="54"/>
    </location>
</feature>
<name>A0ABU5C9J5_9BACI</name>
<dbReference type="EMBL" id="JAWDIP010000004">
    <property type="protein sequence ID" value="MDY0396014.1"/>
    <property type="molecule type" value="Genomic_DNA"/>
</dbReference>
<evidence type="ECO:0000313" key="2">
    <source>
        <dbReference type="EMBL" id="MDY0396014.1"/>
    </source>
</evidence>
<accession>A0ABU5C9J5</accession>
<dbReference type="Proteomes" id="UP001281447">
    <property type="component" value="Unassembled WGS sequence"/>
</dbReference>
<keyword evidence="3" id="KW-1185">Reference proteome</keyword>